<comment type="caution">
    <text evidence="1">The sequence shown here is derived from an EMBL/GenBank/DDBJ whole genome shotgun (WGS) entry which is preliminary data.</text>
</comment>
<sequence length="110" mass="12375">MADVIERNQNDWPASRWDELMRNWMAAKTNPRPLVRTMSALDGFVTAAFTEPRFADPQDWMPAHGIAARAGTRRCRSGAFQKAPFRGGGISRVGGFRRTIVPREKLLFGV</sequence>
<dbReference type="Proteomes" id="UP001271249">
    <property type="component" value="Unassembled WGS sequence"/>
</dbReference>
<gene>
    <name evidence="1" type="ORF">RFN29_31620</name>
</gene>
<organism evidence="1 2">
    <name type="scientific">Mesorhizobium captivum</name>
    <dbReference type="NCBI Taxonomy" id="3072319"/>
    <lineage>
        <taxon>Bacteria</taxon>
        <taxon>Pseudomonadati</taxon>
        <taxon>Pseudomonadota</taxon>
        <taxon>Alphaproteobacteria</taxon>
        <taxon>Hyphomicrobiales</taxon>
        <taxon>Phyllobacteriaceae</taxon>
        <taxon>Mesorhizobium</taxon>
    </lineage>
</organism>
<protein>
    <recommendedName>
        <fullName evidence="3">Transposase</fullName>
    </recommendedName>
</protein>
<evidence type="ECO:0000313" key="2">
    <source>
        <dbReference type="Proteomes" id="UP001271249"/>
    </source>
</evidence>
<keyword evidence="2" id="KW-1185">Reference proteome</keyword>
<name>A0ABU4Z9Y4_9HYPH</name>
<accession>A0ABU4Z9Y4</accession>
<evidence type="ECO:0000313" key="1">
    <source>
        <dbReference type="EMBL" id="MDX8496093.1"/>
    </source>
</evidence>
<dbReference type="EMBL" id="JAVIJC010000051">
    <property type="protein sequence ID" value="MDX8496093.1"/>
    <property type="molecule type" value="Genomic_DNA"/>
</dbReference>
<proteinExistence type="predicted"/>
<dbReference type="RefSeq" id="WP_320229831.1">
    <property type="nucleotide sequence ID" value="NZ_JAVIJC010000051.1"/>
</dbReference>
<evidence type="ECO:0008006" key="3">
    <source>
        <dbReference type="Google" id="ProtNLM"/>
    </source>
</evidence>
<reference evidence="1 2" key="1">
    <citation type="submission" date="2023-08" db="EMBL/GenBank/DDBJ databases">
        <title>Implementing the SeqCode for naming new Mesorhizobium species isolated from Vachellia karroo root nodules.</title>
        <authorList>
            <person name="Van Lill M."/>
        </authorList>
    </citation>
    <scope>NUCLEOTIDE SEQUENCE [LARGE SCALE GENOMIC DNA]</scope>
    <source>
        <strain evidence="1 2">VK22B</strain>
    </source>
</reference>